<gene>
    <name evidence="1" type="ORF">UFOPK2086_00704</name>
</gene>
<accession>A0A6J6JME3</accession>
<dbReference type="Gene3D" id="1.10.357.10">
    <property type="entry name" value="Tetracycline Repressor, domain 2"/>
    <property type="match status" value="1"/>
</dbReference>
<reference evidence="1" key="1">
    <citation type="submission" date="2020-05" db="EMBL/GenBank/DDBJ databases">
        <authorList>
            <person name="Chiriac C."/>
            <person name="Salcher M."/>
            <person name="Ghai R."/>
            <person name="Kavagutti S V."/>
        </authorList>
    </citation>
    <scope>NUCLEOTIDE SEQUENCE</scope>
</reference>
<organism evidence="1">
    <name type="scientific">freshwater metagenome</name>
    <dbReference type="NCBI Taxonomy" id="449393"/>
    <lineage>
        <taxon>unclassified sequences</taxon>
        <taxon>metagenomes</taxon>
        <taxon>ecological metagenomes</taxon>
    </lineage>
</organism>
<dbReference type="SUPFAM" id="SSF48498">
    <property type="entry name" value="Tetracyclin repressor-like, C-terminal domain"/>
    <property type="match status" value="1"/>
</dbReference>
<sequence length="181" mass="19723">MLDGSNPHDILVDEVLRVSGISRGSLYHHFGDFDGLIHTTLMTRFAANVEADGAAMRHVAESATSKEDYWNRIRQLSAQTQVPSRAPVRAERARLIGMASLGGEFAEALATVQDRLTEVMAEAIAHAQTKGWVNPALSPRALSLFLQAYSLGRAIDDIAGTHVPNQEWVELIDTVLASFEG</sequence>
<protein>
    <submittedName>
        <fullName evidence="1">Unannotated protein</fullName>
    </submittedName>
</protein>
<dbReference type="SUPFAM" id="SSF46689">
    <property type="entry name" value="Homeodomain-like"/>
    <property type="match status" value="1"/>
</dbReference>
<dbReference type="EMBL" id="CAEZVQ010000081">
    <property type="protein sequence ID" value="CAB4637213.1"/>
    <property type="molecule type" value="Genomic_DNA"/>
</dbReference>
<proteinExistence type="predicted"/>
<dbReference type="AlphaFoldDB" id="A0A6J6JME3"/>
<name>A0A6J6JME3_9ZZZZ</name>
<dbReference type="InterPro" id="IPR009057">
    <property type="entry name" value="Homeodomain-like_sf"/>
</dbReference>
<evidence type="ECO:0000313" key="1">
    <source>
        <dbReference type="EMBL" id="CAB4637213.1"/>
    </source>
</evidence>
<dbReference type="InterPro" id="IPR036271">
    <property type="entry name" value="Tet_transcr_reg_TetR-rel_C_sf"/>
</dbReference>